<keyword evidence="2" id="KW-1185">Reference proteome</keyword>
<name>A0AAE1GS70_PETCI</name>
<comment type="caution">
    <text evidence="1">The sequence shown here is derived from an EMBL/GenBank/DDBJ whole genome shotgun (WGS) entry which is preliminary data.</text>
</comment>
<dbReference type="Proteomes" id="UP001286313">
    <property type="component" value="Unassembled WGS sequence"/>
</dbReference>
<dbReference type="AlphaFoldDB" id="A0AAE1GS70"/>
<dbReference type="PANTHER" id="PTHR31025:SF25">
    <property type="entry name" value="ZINC FINGER (C2H2)-60"/>
    <property type="match status" value="1"/>
</dbReference>
<evidence type="ECO:0000313" key="2">
    <source>
        <dbReference type="Proteomes" id="UP001286313"/>
    </source>
</evidence>
<protein>
    <submittedName>
        <fullName evidence="1">Uncharacterized protein</fullName>
    </submittedName>
</protein>
<gene>
    <name evidence="1" type="ORF">Pcinc_000337</name>
</gene>
<proteinExistence type="predicted"/>
<dbReference type="EMBL" id="JAWQEG010000023">
    <property type="protein sequence ID" value="KAK3895953.1"/>
    <property type="molecule type" value="Genomic_DNA"/>
</dbReference>
<reference evidence="1" key="1">
    <citation type="submission" date="2023-10" db="EMBL/GenBank/DDBJ databases">
        <title>Genome assemblies of two species of porcelain crab, Petrolisthes cinctipes and Petrolisthes manimaculis (Anomura: Porcellanidae).</title>
        <authorList>
            <person name="Angst P."/>
        </authorList>
    </citation>
    <scope>NUCLEOTIDE SEQUENCE</scope>
    <source>
        <strain evidence="1">PB745_01</strain>
        <tissue evidence="1">Gill</tissue>
    </source>
</reference>
<sequence length="364" mass="42086">MALQYHVQCTGKKKILHVEEKQQIPSAIIKEFALNQESELSLQYFDGGWDDWVDVDNLAHLPERAKLQATVAITLYNDVTMDNTASLSWYLDTHKYNIVLTRLLETFPYLQDGLPSDDALGLWRLRLRNKFKNNRRRRDQAQPEVQAKKSRIALVEARPKTTVLDNIWNIPNYLPPRPPTEDDTSIERYITQLKEQNSKIQLKRDASIVADAMSMTLSDRRSLIVKRNASLKDIKAEYPLLFCENEMIAEFSRLLGYDTQQKFCDGLQKYTPVILRLPPLKEERTCIQEMRIKAVSSTKIESERKYAQQCVALLLLHNHLKEKLVSFIRKEGEGVCWTPQRCQADTFEGVCLTPMGCLLDTPEL</sequence>
<dbReference type="PANTHER" id="PTHR31025">
    <property type="entry name" value="SI:CH211-196P9.1-RELATED"/>
    <property type="match status" value="1"/>
</dbReference>
<organism evidence="1 2">
    <name type="scientific">Petrolisthes cinctipes</name>
    <name type="common">Flat porcelain crab</name>
    <dbReference type="NCBI Taxonomy" id="88211"/>
    <lineage>
        <taxon>Eukaryota</taxon>
        <taxon>Metazoa</taxon>
        <taxon>Ecdysozoa</taxon>
        <taxon>Arthropoda</taxon>
        <taxon>Crustacea</taxon>
        <taxon>Multicrustacea</taxon>
        <taxon>Malacostraca</taxon>
        <taxon>Eumalacostraca</taxon>
        <taxon>Eucarida</taxon>
        <taxon>Decapoda</taxon>
        <taxon>Pleocyemata</taxon>
        <taxon>Anomura</taxon>
        <taxon>Galatheoidea</taxon>
        <taxon>Porcellanidae</taxon>
        <taxon>Petrolisthes</taxon>
    </lineage>
</organism>
<evidence type="ECO:0000313" key="1">
    <source>
        <dbReference type="EMBL" id="KAK3895953.1"/>
    </source>
</evidence>
<accession>A0AAE1GS70</accession>